<dbReference type="InterPro" id="IPR003738">
    <property type="entry name" value="SRAP"/>
</dbReference>
<keyword evidence="6" id="KW-0238">DNA-binding</keyword>
<organism evidence="9 10">
    <name type="scientific">Aspergillus bertholletiae</name>
    <dbReference type="NCBI Taxonomy" id="1226010"/>
    <lineage>
        <taxon>Eukaryota</taxon>
        <taxon>Fungi</taxon>
        <taxon>Dikarya</taxon>
        <taxon>Ascomycota</taxon>
        <taxon>Pezizomycotina</taxon>
        <taxon>Eurotiomycetes</taxon>
        <taxon>Eurotiomycetidae</taxon>
        <taxon>Eurotiales</taxon>
        <taxon>Aspergillaceae</taxon>
        <taxon>Aspergillus</taxon>
        <taxon>Aspergillus subgen. Circumdati</taxon>
    </lineage>
</organism>
<dbReference type="GO" id="GO:0003697">
    <property type="term" value="F:single-stranded DNA binding"/>
    <property type="evidence" value="ECO:0007669"/>
    <property type="project" value="InterPro"/>
</dbReference>
<dbReference type="Pfam" id="PF02586">
    <property type="entry name" value="SRAP"/>
    <property type="match status" value="1"/>
</dbReference>
<keyword evidence="3" id="KW-0227">DNA damage</keyword>
<accession>A0A5N7BNU4</accession>
<evidence type="ECO:0000256" key="1">
    <source>
        <dbReference type="ARBA" id="ARBA00008136"/>
    </source>
</evidence>
<dbReference type="GO" id="GO:0106300">
    <property type="term" value="P:protein-DNA covalent cross-linking repair"/>
    <property type="evidence" value="ECO:0007669"/>
    <property type="project" value="InterPro"/>
</dbReference>
<sequence>MCGRYALGMRLAFIRYRLQQQGLQVDEAPSDEDEDEIRETYNFAPGNFGAVYRVDIDHIETGYENENDDNASGPNMATLADTNDDGDRGENEQSRRRPLRFKIQGMKWGLVPSWTKRKPDYGSLMRTINCRDDSLAEDRGMWTSMKRKKRCVVVCQGFYEWLKKGPGGKERVPHFVKRKDGELMLFAGLWDCVSYEGEDEKLYSYTVITTSSNPYLKFLHDRMPVILDPNSEAMKIWLDPNRTTWSRELQSVLKPYEGELECYPVSKEVGKVGNNSPDFIVPVNSKENKNNIANFFANAKKKTEPGVKVEGDGITDQYILKNEDDPRLTRASDQDEDNAPKPAAGIKRERTPEGPREAADEGMKKPKTEPLTPSPKKVPEHNPGLKQQKTPVGKKMRSATHNEKPSKKVNEKKTDGSQPITKFFSV</sequence>
<keyword evidence="4" id="KW-0378">Hydrolase</keyword>
<reference evidence="9 10" key="1">
    <citation type="submission" date="2019-04" db="EMBL/GenBank/DDBJ databases">
        <title>Friends and foes A comparative genomics studyof 23 Aspergillus species from section Flavi.</title>
        <authorList>
            <consortium name="DOE Joint Genome Institute"/>
            <person name="Kjaerbolling I."/>
            <person name="Vesth T."/>
            <person name="Frisvad J.C."/>
            <person name="Nybo J.L."/>
            <person name="Theobald S."/>
            <person name="Kildgaard S."/>
            <person name="Isbrandt T."/>
            <person name="Kuo A."/>
            <person name="Sato A."/>
            <person name="Lyhne E.K."/>
            <person name="Kogle M.E."/>
            <person name="Wiebenga A."/>
            <person name="Kun R.S."/>
            <person name="Lubbers R.J."/>
            <person name="Makela M.R."/>
            <person name="Barry K."/>
            <person name="Chovatia M."/>
            <person name="Clum A."/>
            <person name="Daum C."/>
            <person name="Haridas S."/>
            <person name="He G."/>
            <person name="LaButti K."/>
            <person name="Lipzen A."/>
            <person name="Mondo S."/>
            <person name="Riley R."/>
            <person name="Salamov A."/>
            <person name="Simmons B.A."/>
            <person name="Magnuson J.K."/>
            <person name="Henrissat B."/>
            <person name="Mortensen U.H."/>
            <person name="Larsen T.O."/>
            <person name="Devries R.P."/>
            <person name="Grigoriev I.V."/>
            <person name="Machida M."/>
            <person name="Baker S.E."/>
            <person name="Andersen M.R."/>
        </authorList>
    </citation>
    <scope>NUCLEOTIDE SEQUENCE [LARGE SCALE GENOMIC DNA]</scope>
    <source>
        <strain evidence="9 10">IBT 29228</strain>
    </source>
</reference>
<name>A0A5N7BNU4_9EURO</name>
<feature type="compositionally biased region" description="Basic and acidic residues" evidence="8">
    <location>
        <begin position="321"/>
        <end position="333"/>
    </location>
</feature>
<dbReference type="EMBL" id="ML736154">
    <property type="protein sequence ID" value="KAE8383506.1"/>
    <property type="molecule type" value="Genomic_DNA"/>
</dbReference>
<dbReference type="PANTHER" id="PTHR13604:SF0">
    <property type="entry name" value="ABASIC SITE PROCESSING PROTEIN HMCES"/>
    <property type="match status" value="1"/>
</dbReference>
<dbReference type="PANTHER" id="PTHR13604">
    <property type="entry name" value="DC12-RELATED"/>
    <property type="match status" value="1"/>
</dbReference>
<feature type="region of interest" description="Disordered" evidence="8">
    <location>
        <begin position="317"/>
        <end position="426"/>
    </location>
</feature>
<keyword evidence="7" id="KW-0456">Lyase</keyword>
<evidence type="ECO:0000256" key="2">
    <source>
        <dbReference type="ARBA" id="ARBA00022670"/>
    </source>
</evidence>
<dbReference type="GO" id="GO:0008233">
    <property type="term" value="F:peptidase activity"/>
    <property type="evidence" value="ECO:0007669"/>
    <property type="project" value="UniProtKB-KW"/>
</dbReference>
<evidence type="ECO:0000256" key="4">
    <source>
        <dbReference type="ARBA" id="ARBA00022801"/>
    </source>
</evidence>
<dbReference type="InterPro" id="IPR036590">
    <property type="entry name" value="SRAP-like"/>
</dbReference>
<keyword evidence="10" id="KW-1185">Reference proteome</keyword>
<dbReference type="Proteomes" id="UP000326198">
    <property type="component" value="Unassembled WGS sequence"/>
</dbReference>
<evidence type="ECO:0000256" key="3">
    <source>
        <dbReference type="ARBA" id="ARBA00022763"/>
    </source>
</evidence>
<evidence type="ECO:0000256" key="5">
    <source>
        <dbReference type="ARBA" id="ARBA00023124"/>
    </source>
</evidence>
<keyword evidence="2" id="KW-0645">Protease</keyword>
<dbReference type="AlphaFoldDB" id="A0A5N7BNU4"/>
<dbReference type="GO" id="GO:0016829">
    <property type="term" value="F:lyase activity"/>
    <property type="evidence" value="ECO:0007669"/>
    <property type="project" value="UniProtKB-KW"/>
</dbReference>
<dbReference type="GO" id="GO:0006508">
    <property type="term" value="P:proteolysis"/>
    <property type="evidence" value="ECO:0007669"/>
    <property type="project" value="UniProtKB-KW"/>
</dbReference>
<comment type="similarity">
    <text evidence="1">Belongs to the SOS response-associated peptidase family.</text>
</comment>
<evidence type="ECO:0000256" key="7">
    <source>
        <dbReference type="ARBA" id="ARBA00023239"/>
    </source>
</evidence>
<evidence type="ECO:0000256" key="8">
    <source>
        <dbReference type="SAM" id="MobiDB-lite"/>
    </source>
</evidence>
<feature type="compositionally biased region" description="Basic and acidic residues" evidence="8">
    <location>
        <begin position="346"/>
        <end position="368"/>
    </location>
</feature>
<evidence type="ECO:0000313" key="9">
    <source>
        <dbReference type="EMBL" id="KAE8383506.1"/>
    </source>
</evidence>
<dbReference type="Gene3D" id="3.90.1680.10">
    <property type="entry name" value="SOS response associated peptidase-like"/>
    <property type="match status" value="1"/>
</dbReference>
<feature type="compositionally biased region" description="Basic and acidic residues" evidence="8">
    <location>
        <begin position="85"/>
        <end position="95"/>
    </location>
</feature>
<feature type="compositionally biased region" description="Basic and acidic residues" evidence="8">
    <location>
        <begin position="400"/>
        <end position="415"/>
    </location>
</feature>
<proteinExistence type="inferred from homology"/>
<dbReference type="OrthoDB" id="2111841at2759"/>
<gene>
    <name evidence="9" type="ORF">BDV26DRAFT_287352</name>
</gene>
<protein>
    <recommendedName>
        <fullName evidence="11">DUF159 domain protein</fullName>
    </recommendedName>
</protein>
<feature type="region of interest" description="Disordered" evidence="8">
    <location>
        <begin position="63"/>
        <end position="96"/>
    </location>
</feature>
<evidence type="ECO:0000313" key="10">
    <source>
        <dbReference type="Proteomes" id="UP000326198"/>
    </source>
</evidence>
<keyword evidence="5" id="KW-0190">Covalent protein-DNA linkage</keyword>
<evidence type="ECO:0000256" key="6">
    <source>
        <dbReference type="ARBA" id="ARBA00023125"/>
    </source>
</evidence>
<evidence type="ECO:0008006" key="11">
    <source>
        <dbReference type="Google" id="ProtNLM"/>
    </source>
</evidence>
<dbReference type="SUPFAM" id="SSF143081">
    <property type="entry name" value="BB1717-like"/>
    <property type="match status" value="1"/>
</dbReference>